<feature type="transmembrane region" description="Helical" evidence="1">
    <location>
        <begin position="336"/>
        <end position="357"/>
    </location>
</feature>
<dbReference type="Proteomes" id="UP001317001">
    <property type="component" value="Chromosome"/>
</dbReference>
<sequence>MTQLQIIEIIKQTLPQFDVNNEGDLIKAEKILKAYQKTDATLSHNEIEAFLDFYKNNGNKYEELLQEKNIHKLLADPAHQIVLADCVFFAKFKDLYEEFAVDFAEPIADYIQWNVKNNRWANLKNFYNNYHQIISFENRDLLIESITSKNNLIRSVIPYPERYPLLLNEYKYSVDRNFFAIQSAIDAAYFNSEILDINNDIADYQFAHFSSKPYFGRILVALGAFDAYTDELKKILTDNSKIGMSWASKNLTIPKKKKVIVEKDYGVTAERIMLAIFYLIIGLLGYFLYTKNIYTFWTLLVFETLLFIILNKKLNNHYISNGTIKGNFNHRKLKKFSFKLLILQVYALIIAAILALGAALVGIVFLSGGVGIGGFLVIFWIIRATIKKN</sequence>
<evidence type="ECO:0000313" key="3">
    <source>
        <dbReference type="Proteomes" id="UP001317001"/>
    </source>
</evidence>
<evidence type="ECO:0000313" key="2">
    <source>
        <dbReference type="EMBL" id="UUV20906.1"/>
    </source>
</evidence>
<proteinExistence type="predicted"/>
<dbReference type="EMBL" id="CP102382">
    <property type="protein sequence ID" value="UUV20906.1"/>
    <property type="molecule type" value="Genomic_DNA"/>
</dbReference>
<keyword evidence="1" id="KW-0812">Transmembrane</keyword>
<name>A0ABY5NQW4_9FLAO</name>
<organism evidence="2 3">
    <name type="scientific">Paenimyroides aestuarii</name>
    <dbReference type="NCBI Taxonomy" id="2968490"/>
    <lineage>
        <taxon>Bacteria</taxon>
        <taxon>Pseudomonadati</taxon>
        <taxon>Bacteroidota</taxon>
        <taxon>Flavobacteriia</taxon>
        <taxon>Flavobacteriales</taxon>
        <taxon>Flavobacteriaceae</taxon>
        <taxon>Paenimyroides</taxon>
    </lineage>
</organism>
<reference evidence="2 3" key="1">
    <citation type="submission" date="2022-08" db="EMBL/GenBank/DDBJ databases">
        <title>Myroides zhujiangensis sp. nov., a novel bacterium isolated from sediment in the Pearl River Estuary.</title>
        <authorList>
            <person name="Cui L."/>
        </authorList>
    </citation>
    <scope>NUCLEOTIDE SEQUENCE [LARGE SCALE GENOMIC DNA]</scope>
    <source>
        <strain evidence="2 3">SCSIO 72103</strain>
    </source>
</reference>
<keyword evidence="1" id="KW-0472">Membrane</keyword>
<accession>A0ABY5NQW4</accession>
<dbReference type="RefSeq" id="WP_257498821.1">
    <property type="nucleotide sequence ID" value="NZ_CP102382.1"/>
</dbReference>
<feature type="transmembrane region" description="Helical" evidence="1">
    <location>
        <begin position="272"/>
        <end position="289"/>
    </location>
</feature>
<feature type="transmembrane region" description="Helical" evidence="1">
    <location>
        <begin position="295"/>
        <end position="315"/>
    </location>
</feature>
<protein>
    <submittedName>
        <fullName evidence="2">Uncharacterized protein</fullName>
    </submittedName>
</protein>
<gene>
    <name evidence="2" type="ORF">NPX36_11340</name>
</gene>
<keyword evidence="3" id="KW-1185">Reference proteome</keyword>
<evidence type="ECO:0000256" key="1">
    <source>
        <dbReference type="SAM" id="Phobius"/>
    </source>
</evidence>
<keyword evidence="1" id="KW-1133">Transmembrane helix</keyword>
<feature type="transmembrane region" description="Helical" evidence="1">
    <location>
        <begin position="363"/>
        <end position="382"/>
    </location>
</feature>